<evidence type="ECO:0000256" key="1">
    <source>
        <dbReference type="SAM" id="SignalP"/>
    </source>
</evidence>
<feature type="signal peptide" evidence="1">
    <location>
        <begin position="1"/>
        <end position="16"/>
    </location>
</feature>
<evidence type="ECO:0000313" key="2">
    <source>
        <dbReference type="EMBL" id="KIJ94447.1"/>
    </source>
</evidence>
<feature type="chain" id="PRO_5002216727" evidence="1">
    <location>
        <begin position="17"/>
        <end position="126"/>
    </location>
</feature>
<keyword evidence="3" id="KW-1185">Reference proteome</keyword>
<protein>
    <submittedName>
        <fullName evidence="2">Unplaced genomic scaffold K443scaffold_258, whole genome shotgun sequence</fullName>
    </submittedName>
</protein>
<keyword evidence="1" id="KW-0732">Signal</keyword>
<dbReference type="HOGENOM" id="CLU_1981917_0_0_1"/>
<sequence length="126" mass="14217">MHLNCFGFLLPTFVISSHMATTMSLLELEVPMTCSSKAPNASSSFSRRIREVVGRLANDRGYGLMITDMKGGDRMSFKRSGMTGRIEELTLAIQNSPGWRWVDRSFIKCVPRSSNERSPNVKFYLC</sequence>
<dbReference type="EMBL" id="KN838793">
    <property type="protein sequence ID" value="KIJ94447.1"/>
    <property type="molecule type" value="Genomic_DNA"/>
</dbReference>
<dbReference type="AlphaFoldDB" id="A0A0C9XE70"/>
<proteinExistence type="predicted"/>
<name>A0A0C9XE70_9AGAR</name>
<reference evidence="3" key="2">
    <citation type="submission" date="2015-01" db="EMBL/GenBank/DDBJ databases">
        <title>Evolutionary Origins and Diversification of the Mycorrhizal Mutualists.</title>
        <authorList>
            <consortium name="DOE Joint Genome Institute"/>
            <consortium name="Mycorrhizal Genomics Consortium"/>
            <person name="Kohler A."/>
            <person name="Kuo A."/>
            <person name="Nagy L.G."/>
            <person name="Floudas D."/>
            <person name="Copeland A."/>
            <person name="Barry K.W."/>
            <person name="Cichocki N."/>
            <person name="Veneault-Fourrey C."/>
            <person name="LaButti K."/>
            <person name="Lindquist E.A."/>
            <person name="Lipzen A."/>
            <person name="Lundell T."/>
            <person name="Morin E."/>
            <person name="Murat C."/>
            <person name="Riley R."/>
            <person name="Ohm R."/>
            <person name="Sun H."/>
            <person name="Tunlid A."/>
            <person name="Henrissat B."/>
            <person name="Grigoriev I.V."/>
            <person name="Hibbett D.S."/>
            <person name="Martin F."/>
        </authorList>
    </citation>
    <scope>NUCLEOTIDE SEQUENCE [LARGE SCALE GENOMIC DNA]</scope>
    <source>
        <strain evidence="3">LaAM-08-1</strain>
    </source>
</reference>
<organism evidence="2 3">
    <name type="scientific">Laccaria amethystina LaAM-08-1</name>
    <dbReference type="NCBI Taxonomy" id="1095629"/>
    <lineage>
        <taxon>Eukaryota</taxon>
        <taxon>Fungi</taxon>
        <taxon>Dikarya</taxon>
        <taxon>Basidiomycota</taxon>
        <taxon>Agaricomycotina</taxon>
        <taxon>Agaricomycetes</taxon>
        <taxon>Agaricomycetidae</taxon>
        <taxon>Agaricales</taxon>
        <taxon>Agaricineae</taxon>
        <taxon>Hydnangiaceae</taxon>
        <taxon>Laccaria</taxon>
    </lineage>
</organism>
<evidence type="ECO:0000313" key="3">
    <source>
        <dbReference type="Proteomes" id="UP000054477"/>
    </source>
</evidence>
<reference evidence="2 3" key="1">
    <citation type="submission" date="2014-04" db="EMBL/GenBank/DDBJ databases">
        <authorList>
            <consortium name="DOE Joint Genome Institute"/>
            <person name="Kuo A."/>
            <person name="Kohler A."/>
            <person name="Nagy L.G."/>
            <person name="Floudas D."/>
            <person name="Copeland A."/>
            <person name="Barry K.W."/>
            <person name="Cichocki N."/>
            <person name="Veneault-Fourrey C."/>
            <person name="LaButti K."/>
            <person name="Lindquist E.A."/>
            <person name="Lipzen A."/>
            <person name="Lundell T."/>
            <person name="Morin E."/>
            <person name="Murat C."/>
            <person name="Sun H."/>
            <person name="Tunlid A."/>
            <person name="Henrissat B."/>
            <person name="Grigoriev I.V."/>
            <person name="Hibbett D.S."/>
            <person name="Martin F."/>
            <person name="Nordberg H.P."/>
            <person name="Cantor M.N."/>
            <person name="Hua S.X."/>
        </authorList>
    </citation>
    <scope>NUCLEOTIDE SEQUENCE [LARGE SCALE GENOMIC DNA]</scope>
    <source>
        <strain evidence="2 3">LaAM-08-1</strain>
    </source>
</reference>
<accession>A0A0C9XE70</accession>
<gene>
    <name evidence="2" type="ORF">K443DRAFT_358560</name>
</gene>
<dbReference type="Proteomes" id="UP000054477">
    <property type="component" value="Unassembled WGS sequence"/>
</dbReference>